<dbReference type="GO" id="GO:0046872">
    <property type="term" value="F:metal ion binding"/>
    <property type="evidence" value="ECO:0007669"/>
    <property type="project" value="UniProtKB-KW"/>
</dbReference>
<keyword evidence="2" id="KW-0862">Zinc</keyword>
<protein>
    <recommendedName>
        <fullName evidence="3">Neutral ceramidase</fullName>
        <ecNumber evidence="3">3.5.1.23</ecNumber>
    </recommendedName>
</protein>
<dbReference type="PANTHER" id="PTHR12670:SF1">
    <property type="entry name" value="NEUTRAL CERAMIDASE"/>
    <property type="match status" value="1"/>
</dbReference>
<dbReference type="InterPro" id="IPR031329">
    <property type="entry name" value="NEUT/ALK_ceramidase_N"/>
</dbReference>
<name>A0A2M7FZT2_9BACT</name>
<evidence type="ECO:0000256" key="1">
    <source>
        <dbReference type="PIRSR" id="PIRSR606823-1"/>
    </source>
</evidence>
<evidence type="ECO:0000313" key="5">
    <source>
        <dbReference type="EMBL" id="PIW14915.1"/>
    </source>
</evidence>
<keyword evidence="3" id="KW-0443">Lipid metabolism</keyword>
<dbReference type="EMBL" id="PFFQ01000055">
    <property type="protein sequence ID" value="PIW14915.1"/>
    <property type="molecule type" value="Genomic_DNA"/>
</dbReference>
<dbReference type="AlphaFoldDB" id="A0A2M7FZT2"/>
<keyword evidence="3" id="KW-0746">Sphingolipid metabolism</keyword>
<keyword evidence="3" id="KW-0378">Hydrolase</keyword>
<dbReference type="GO" id="GO:0046512">
    <property type="term" value="P:sphingosine biosynthetic process"/>
    <property type="evidence" value="ECO:0007669"/>
    <property type="project" value="TreeGrafter"/>
</dbReference>
<dbReference type="GO" id="GO:0046514">
    <property type="term" value="P:ceramide catabolic process"/>
    <property type="evidence" value="ECO:0007669"/>
    <property type="project" value="InterPro"/>
</dbReference>
<accession>A0A2M7FZT2</accession>
<dbReference type="GO" id="GO:0042759">
    <property type="term" value="P:long-chain fatty acid biosynthetic process"/>
    <property type="evidence" value="ECO:0007669"/>
    <property type="project" value="TreeGrafter"/>
</dbReference>
<keyword evidence="2" id="KW-0479">Metal-binding</keyword>
<dbReference type="PANTHER" id="PTHR12670">
    <property type="entry name" value="CERAMIDASE"/>
    <property type="match status" value="1"/>
</dbReference>
<gene>
    <name evidence="5" type="ORF">COW36_19915</name>
</gene>
<evidence type="ECO:0000259" key="4">
    <source>
        <dbReference type="Pfam" id="PF04734"/>
    </source>
</evidence>
<feature type="domain" description="Neutral/alkaline non-lysosomal ceramidase N-terminal" evidence="4">
    <location>
        <begin position="443"/>
        <end position="540"/>
    </location>
</feature>
<dbReference type="GO" id="GO:0017040">
    <property type="term" value="F:N-acylsphingosine amidohydrolase activity"/>
    <property type="evidence" value="ECO:0007669"/>
    <property type="project" value="UniProtKB-UniRule"/>
</dbReference>
<dbReference type="GO" id="GO:0005576">
    <property type="term" value="C:extracellular region"/>
    <property type="evidence" value="ECO:0007669"/>
    <property type="project" value="TreeGrafter"/>
</dbReference>
<proteinExistence type="inferred from homology"/>
<dbReference type="GO" id="GO:0016020">
    <property type="term" value="C:membrane"/>
    <property type="evidence" value="ECO:0007669"/>
    <property type="project" value="GOC"/>
</dbReference>
<dbReference type="InterPro" id="IPR006823">
    <property type="entry name" value="Ceramidase_alk"/>
</dbReference>
<feature type="binding site" evidence="2">
    <location>
        <position position="217"/>
    </location>
    <ligand>
        <name>Zn(2+)</name>
        <dbReference type="ChEBI" id="CHEBI:29105"/>
    </ligand>
</feature>
<feature type="active site" description="Nucleophile" evidence="1">
    <location>
        <position position="266"/>
    </location>
</feature>
<feature type="binding site" evidence="2">
    <location>
        <position position="475"/>
    </location>
    <ligand>
        <name>Zn(2+)</name>
        <dbReference type="ChEBI" id="CHEBI:29105"/>
    </ligand>
</feature>
<dbReference type="EC" id="3.5.1.23" evidence="3"/>
<comment type="catalytic activity">
    <reaction evidence="3">
        <text>an N-acylsphing-4-enine + H2O = sphing-4-enine + a fatty acid</text>
        <dbReference type="Rhea" id="RHEA:20856"/>
        <dbReference type="ChEBI" id="CHEBI:15377"/>
        <dbReference type="ChEBI" id="CHEBI:28868"/>
        <dbReference type="ChEBI" id="CHEBI:52639"/>
        <dbReference type="ChEBI" id="CHEBI:57756"/>
        <dbReference type="EC" id="3.5.1.23"/>
    </reaction>
</comment>
<comment type="caution">
    <text evidence="5">The sequence shown here is derived from an EMBL/GenBank/DDBJ whole genome shotgun (WGS) entry which is preliminary data.</text>
</comment>
<comment type="similarity">
    <text evidence="3">Belongs to the neutral ceramidase family.</text>
</comment>
<feature type="domain" description="Neutral/alkaline non-lysosomal ceramidase N-terminal" evidence="4">
    <location>
        <begin position="10"/>
        <end position="414"/>
    </location>
</feature>
<comment type="cofactor">
    <cofactor evidence="2">
        <name>Zn(2+)</name>
        <dbReference type="ChEBI" id="CHEBI:29105"/>
    </cofactor>
    <text evidence="2">Binds 1 zinc ion per subunit.</text>
</comment>
<sequence>MQPNTNPTPYLAGLSRELIRIQTRGIGMMGYGMLHNRAEGMASDLFVRACSLVDQAGHRLVFVNAEICFITLAIRSAVLDNLQQRAPEADVREENLVLTAQHTHSAPGGYSHYFFYNVTIPGFQPEVFEAIVAAIVEAVLSAIAHEAPAELEYVHGAFPAEKEVGFNRSLTAYNQNPEVKKYSPYETHLAIDRQMYLLRVLSPAGKLRGVLNWFGVHATSIGPDNCRISSDNKGYAARYLEQKFHQASQDTEFVGIFAQGAAGDVSPNFYGKGLNWPKGKFEDDFESARYNGRLQYEQALSLLEKPGKRLSGELHSEMVYADFSKIDCDPQFTGGKTGCHTAPAAHGVAFFKGTAIDGKGVSDLAGSLLSALSRNLRKSEIKKAKAVSNEQTDKILAKYQAQDPKEILIDGGERRFLGISELKNLPVPDFLEPVIAELKRLHRIGAIEEHSWVPQVLPVQVAQVGEICIAAVPGEITTVAAQRLRASLEHELKPLGIETTIVSSYANAYQGYISTAEEYQIQNYEGGHTIFGKWTLAAFQTVFKQLAIALKSSAAEAQLDKDLRPPVFSERELALRTYSEKATS</sequence>
<feature type="binding site" evidence="2">
    <location>
        <position position="512"/>
    </location>
    <ligand>
        <name>Zn(2+)</name>
        <dbReference type="ChEBI" id="CHEBI:29105"/>
    </ligand>
</feature>
<organism evidence="5 6">
    <name type="scientific">bacterium (Candidatus Blackallbacteria) CG17_big_fil_post_rev_8_21_14_2_50_48_46</name>
    <dbReference type="NCBI Taxonomy" id="2014261"/>
    <lineage>
        <taxon>Bacteria</taxon>
        <taxon>Candidatus Blackallbacteria</taxon>
    </lineage>
</organism>
<feature type="binding site" evidence="2">
    <location>
        <position position="102"/>
    </location>
    <ligand>
        <name>Zn(2+)</name>
        <dbReference type="ChEBI" id="CHEBI:29105"/>
    </ligand>
</feature>
<evidence type="ECO:0000313" key="6">
    <source>
        <dbReference type="Proteomes" id="UP000231019"/>
    </source>
</evidence>
<dbReference type="Proteomes" id="UP000231019">
    <property type="component" value="Unassembled WGS sequence"/>
</dbReference>
<reference evidence="5 6" key="1">
    <citation type="submission" date="2017-09" db="EMBL/GenBank/DDBJ databases">
        <title>Depth-based differentiation of microbial function through sediment-hosted aquifers and enrichment of novel symbionts in the deep terrestrial subsurface.</title>
        <authorList>
            <person name="Probst A.J."/>
            <person name="Ladd B."/>
            <person name="Jarett J.K."/>
            <person name="Geller-Mcgrath D.E."/>
            <person name="Sieber C.M."/>
            <person name="Emerson J.B."/>
            <person name="Anantharaman K."/>
            <person name="Thomas B.C."/>
            <person name="Malmstrom R."/>
            <person name="Stieglmeier M."/>
            <person name="Klingl A."/>
            <person name="Woyke T."/>
            <person name="Ryan C.M."/>
            <person name="Banfield J.F."/>
        </authorList>
    </citation>
    <scope>NUCLEOTIDE SEQUENCE [LARGE SCALE GENOMIC DNA]</scope>
    <source>
        <strain evidence="5">CG17_big_fil_post_rev_8_21_14_2_50_48_46</strain>
    </source>
</reference>
<evidence type="ECO:0000256" key="2">
    <source>
        <dbReference type="PIRSR" id="PIRSR606823-2"/>
    </source>
</evidence>
<evidence type="ECO:0000256" key="3">
    <source>
        <dbReference type="RuleBase" id="RU366019"/>
    </source>
</evidence>
<dbReference type="Pfam" id="PF04734">
    <property type="entry name" value="Ceramidase_alk"/>
    <property type="match status" value="2"/>
</dbReference>